<dbReference type="Pfam" id="PF00335">
    <property type="entry name" value="Tetraspanin"/>
    <property type="match status" value="1"/>
</dbReference>
<dbReference type="Gene3D" id="1.10.1450.10">
    <property type="entry name" value="Tetraspanin"/>
    <property type="match status" value="1"/>
</dbReference>
<dbReference type="GO" id="GO:0016020">
    <property type="term" value="C:membrane"/>
    <property type="evidence" value="ECO:0007669"/>
    <property type="project" value="UniProtKB-SubCell"/>
</dbReference>
<evidence type="ECO:0000256" key="2">
    <source>
        <dbReference type="ARBA" id="ARBA00022692"/>
    </source>
</evidence>
<reference evidence="6 7" key="1">
    <citation type="submission" date="2018-11" db="EMBL/GenBank/DDBJ databases">
        <authorList>
            <consortium name="Pathogen Informatics"/>
        </authorList>
    </citation>
    <scope>NUCLEOTIDE SEQUENCE [LARGE SCALE GENOMIC DNA]</scope>
</reference>
<feature type="transmembrane region" description="Helical" evidence="5">
    <location>
        <begin position="136"/>
        <end position="155"/>
    </location>
</feature>
<accession>A0A3P7MFU5</accession>
<protein>
    <recommendedName>
        <fullName evidence="8">Tetraspanin</fullName>
    </recommendedName>
</protein>
<evidence type="ECO:0000256" key="3">
    <source>
        <dbReference type="ARBA" id="ARBA00022989"/>
    </source>
</evidence>
<dbReference type="EMBL" id="UYRU01067080">
    <property type="protein sequence ID" value="VDN16791.1"/>
    <property type="molecule type" value="Genomic_DNA"/>
</dbReference>
<evidence type="ECO:0000256" key="1">
    <source>
        <dbReference type="ARBA" id="ARBA00004141"/>
    </source>
</evidence>
<keyword evidence="7" id="KW-1185">Reference proteome</keyword>
<organism evidence="6 7">
    <name type="scientific">Dibothriocephalus latus</name>
    <name type="common">Fish tapeworm</name>
    <name type="synonym">Diphyllobothrium latum</name>
    <dbReference type="NCBI Taxonomy" id="60516"/>
    <lineage>
        <taxon>Eukaryota</taxon>
        <taxon>Metazoa</taxon>
        <taxon>Spiralia</taxon>
        <taxon>Lophotrochozoa</taxon>
        <taxon>Platyhelminthes</taxon>
        <taxon>Cestoda</taxon>
        <taxon>Eucestoda</taxon>
        <taxon>Diphyllobothriidea</taxon>
        <taxon>Diphyllobothriidae</taxon>
        <taxon>Dibothriocephalus</taxon>
    </lineage>
</organism>
<keyword evidence="3 5" id="KW-1133">Transmembrane helix</keyword>
<keyword evidence="4 5" id="KW-0472">Membrane</keyword>
<name>A0A3P7MFU5_DIBLA</name>
<keyword evidence="2 5" id="KW-0812">Transmembrane</keyword>
<dbReference type="Proteomes" id="UP000281553">
    <property type="component" value="Unassembled WGS sequence"/>
</dbReference>
<dbReference type="OrthoDB" id="10642076at2759"/>
<evidence type="ECO:0000256" key="4">
    <source>
        <dbReference type="ARBA" id="ARBA00023136"/>
    </source>
</evidence>
<dbReference type="InterPro" id="IPR018499">
    <property type="entry name" value="Tetraspanin/Peripherin"/>
</dbReference>
<dbReference type="AlphaFoldDB" id="A0A3P7MFU5"/>
<evidence type="ECO:0000313" key="6">
    <source>
        <dbReference type="EMBL" id="VDN16791.1"/>
    </source>
</evidence>
<comment type="subcellular location">
    <subcellularLocation>
        <location evidence="1">Membrane</location>
        <topology evidence="1">Multi-pass membrane protein</topology>
    </subcellularLocation>
</comment>
<dbReference type="SUPFAM" id="SSF48652">
    <property type="entry name" value="Tetraspanin"/>
    <property type="match status" value="1"/>
</dbReference>
<gene>
    <name evidence="6" type="ORF">DILT_LOCUS12622</name>
</gene>
<evidence type="ECO:0000313" key="7">
    <source>
        <dbReference type="Proteomes" id="UP000281553"/>
    </source>
</evidence>
<dbReference type="InterPro" id="IPR008952">
    <property type="entry name" value="Tetraspanin_EC2_sf"/>
</dbReference>
<sequence length="295" mass="33169">MESPHYPSAYLPNGKFTHVLRSVEKKYCTENSLHEPNELFQLEVAFLVSLGDNPKYGSNIGLLRRYFKVLLPTAPAVSVDLATGIVAVSHRENLQYGENIGLLRSFFKVLLPTAPAVSVELAMGTVAVSYPAISGIGVRLMLFFLFGAIIFCFGYKQALKILTERAALYMKEYLTTYKDEHRAENILAVETWNTMMREGGYHCCGLNGYRDFTDKFKMPTPCCSMDDNVLAESCSYNTAAAMYPAVPGCTGKINIYFELIRPRFTVLAVSLLMPPVRFLRQSFLWTKLNLTVIKF</sequence>
<evidence type="ECO:0000256" key="5">
    <source>
        <dbReference type="SAM" id="Phobius"/>
    </source>
</evidence>
<evidence type="ECO:0008006" key="8">
    <source>
        <dbReference type="Google" id="ProtNLM"/>
    </source>
</evidence>
<proteinExistence type="predicted"/>